<proteinExistence type="predicted"/>
<dbReference type="AlphaFoldDB" id="A0A426Y9C3"/>
<comment type="caution">
    <text evidence="1">The sequence shown here is derived from an EMBL/GenBank/DDBJ whole genome shotgun (WGS) entry which is preliminary data.</text>
</comment>
<accession>A0A426Y9C3</accession>
<evidence type="ECO:0000313" key="1">
    <source>
        <dbReference type="EMBL" id="RRT48317.1"/>
    </source>
</evidence>
<name>A0A426Y9C3_ENSVE</name>
<evidence type="ECO:0000313" key="2">
    <source>
        <dbReference type="Proteomes" id="UP000287651"/>
    </source>
</evidence>
<dbReference type="EMBL" id="AMZH03014032">
    <property type="protein sequence ID" value="RRT48317.1"/>
    <property type="molecule type" value="Genomic_DNA"/>
</dbReference>
<reference evidence="1 2" key="1">
    <citation type="journal article" date="2014" name="Agronomy (Basel)">
        <title>A Draft Genome Sequence for Ensete ventricosum, the Drought-Tolerant Tree Against Hunger.</title>
        <authorList>
            <person name="Harrison J."/>
            <person name="Moore K.A."/>
            <person name="Paszkiewicz K."/>
            <person name="Jones T."/>
            <person name="Grant M."/>
            <person name="Ambacheew D."/>
            <person name="Muzemil S."/>
            <person name="Studholme D.J."/>
        </authorList>
    </citation>
    <scope>NUCLEOTIDE SEQUENCE [LARGE SCALE GENOMIC DNA]</scope>
</reference>
<organism evidence="1 2">
    <name type="scientific">Ensete ventricosum</name>
    <name type="common">Abyssinian banana</name>
    <name type="synonym">Musa ensete</name>
    <dbReference type="NCBI Taxonomy" id="4639"/>
    <lineage>
        <taxon>Eukaryota</taxon>
        <taxon>Viridiplantae</taxon>
        <taxon>Streptophyta</taxon>
        <taxon>Embryophyta</taxon>
        <taxon>Tracheophyta</taxon>
        <taxon>Spermatophyta</taxon>
        <taxon>Magnoliopsida</taxon>
        <taxon>Liliopsida</taxon>
        <taxon>Zingiberales</taxon>
        <taxon>Musaceae</taxon>
        <taxon>Ensete</taxon>
    </lineage>
</organism>
<protein>
    <submittedName>
        <fullName evidence="1">Uncharacterized protein</fullName>
    </submittedName>
</protein>
<dbReference type="Proteomes" id="UP000287651">
    <property type="component" value="Unassembled WGS sequence"/>
</dbReference>
<gene>
    <name evidence="1" type="ORF">B296_00048283</name>
</gene>
<sequence length="267" mass="29314">MMRIGFVVACRSQVSEVPSLTPSADLAPGCRCLCHVDRSGRGPIITLIIPIPPHPPPGEKACSRFDESTGKCPSGSWTFREAICKFVLSSTTWLLVSLRYASIWFRVRSLQSRLKARLEKLTRLKARLSIALVSLSRGATPTDFGTANALTIMRSNFDVDSTVMTRQLVEVRKNYFIPLEYELHAPLLGERPYDAFSSGFSLLTDALEAAQGSRVPAKVDVGASMAEKHPSTGEVVGLRKRLRKVALEQPADASGSIMRTPLRRENG</sequence>